<dbReference type="Gene3D" id="2.160.20.120">
    <property type="match status" value="1"/>
</dbReference>
<dbReference type="PROSITE" id="PS51257">
    <property type="entry name" value="PROKAR_LIPOPROTEIN"/>
    <property type="match status" value="1"/>
</dbReference>
<feature type="region of interest" description="Disordered" evidence="1">
    <location>
        <begin position="183"/>
        <end position="239"/>
    </location>
</feature>
<accession>A0ABY4MEH9</accession>
<feature type="domain" description="DUF4097" evidence="2">
    <location>
        <begin position="129"/>
        <end position="224"/>
    </location>
</feature>
<dbReference type="EMBL" id="CP086322">
    <property type="protein sequence ID" value="UQA94810.1"/>
    <property type="molecule type" value="Genomic_DNA"/>
</dbReference>
<evidence type="ECO:0000259" key="2">
    <source>
        <dbReference type="Pfam" id="PF13349"/>
    </source>
</evidence>
<protein>
    <submittedName>
        <fullName evidence="3">DUF4097 domain-containing protein</fullName>
    </submittedName>
</protein>
<evidence type="ECO:0000256" key="1">
    <source>
        <dbReference type="SAM" id="MobiDB-lite"/>
    </source>
</evidence>
<sequence>MKTKQHSLRTAGGAQQAALCAVAATALLTSACSATPIKRGEQSYEVKEKATSLRVDDHAGAIEVIPGTGDVIKVTEKYEYSDDQPPTEHSVKGGELLLKNPGCGAGADKCVVKYRVEVPAATATHLTLGGGEITVRGLSGATYAKSDGGSVRITDSTARTVTARVGGGDVTVALTAAPDKVEADTGGGNTTVRLPKGSYDVNAETGGGNRKVSVQNDSASPHKIKASSGGGNVSVLPAD</sequence>
<dbReference type="RefSeq" id="WP_248865662.1">
    <property type="nucleotide sequence ID" value="NZ_CP086322.1"/>
</dbReference>
<name>A0ABY4MEH9_9ACTN</name>
<keyword evidence="4" id="KW-1185">Reference proteome</keyword>
<evidence type="ECO:0000313" key="4">
    <source>
        <dbReference type="Proteomes" id="UP000830115"/>
    </source>
</evidence>
<proteinExistence type="predicted"/>
<evidence type="ECO:0000313" key="3">
    <source>
        <dbReference type="EMBL" id="UQA94810.1"/>
    </source>
</evidence>
<organism evidence="3 4">
    <name type="scientific">Streptomyces halobius</name>
    <dbReference type="NCBI Taxonomy" id="2879846"/>
    <lineage>
        <taxon>Bacteria</taxon>
        <taxon>Bacillati</taxon>
        <taxon>Actinomycetota</taxon>
        <taxon>Actinomycetes</taxon>
        <taxon>Kitasatosporales</taxon>
        <taxon>Streptomycetaceae</taxon>
        <taxon>Streptomyces</taxon>
    </lineage>
</organism>
<reference evidence="3" key="1">
    <citation type="submission" date="2021-10" db="EMBL/GenBank/DDBJ databases">
        <title>Streptomyces nigrumlapis sp.nov.,an antimicrobial producing actinobacterium isolated from Black Gobi rocks.</title>
        <authorList>
            <person name="Wen Y."/>
            <person name="Zhang W."/>
            <person name="Liu X.G."/>
        </authorList>
    </citation>
    <scope>NUCLEOTIDE SEQUENCE</scope>
    <source>
        <strain evidence="3">ST13-2-2</strain>
    </source>
</reference>
<dbReference type="Pfam" id="PF13349">
    <property type="entry name" value="DUF4097"/>
    <property type="match status" value="1"/>
</dbReference>
<dbReference type="Proteomes" id="UP000830115">
    <property type="component" value="Chromosome"/>
</dbReference>
<gene>
    <name evidence="3" type="ORF">K9S39_25760</name>
</gene>
<dbReference type="InterPro" id="IPR025164">
    <property type="entry name" value="Toastrack_DUF4097"/>
</dbReference>